<gene>
    <name evidence="2" type="ordered locus">MA_4119</name>
</gene>
<dbReference type="EnsemblBacteria" id="AAM07467">
    <property type="protein sequence ID" value="AAM07467"/>
    <property type="gene ID" value="MA_4119"/>
</dbReference>
<dbReference type="EMBL" id="AE010299">
    <property type="protein sequence ID" value="AAM07467.1"/>
    <property type="molecule type" value="Genomic_DNA"/>
</dbReference>
<dbReference type="NCBIfam" id="TIGR00304">
    <property type="entry name" value="TIGR00304 family membrane protein"/>
    <property type="match status" value="1"/>
</dbReference>
<evidence type="ECO:0000313" key="3">
    <source>
        <dbReference type="Proteomes" id="UP000002487"/>
    </source>
</evidence>
<reference evidence="2 3" key="1">
    <citation type="journal article" date="2002" name="Genome Res.">
        <title>The genome of Methanosarcina acetivorans reveals extensive metabolic and physiological diversity.</title>
        <authorList>
            <person name="Galagan J.E."/>
            <person name="Nusbaum C."/>
            <person name="Roy A."/>
            <person name="Endrizzi M.G."/>
            <person name="Macdonald P."/>
            <person name="FitzHugh W."/>
            <person name="Calvo S."/>
            <person name="Engels R."/>
            <person name="Smirnov S."/>
            <person name="Atnoor D."/>
            <person name="Brown A."/>
            <person name="Allen N."/>
            <person name="Naylor J."/>
            <person name="Stange-Thomann N."/>
            <person name="DeArellano K."/>
            <person name="Johnson R."/>
            <person name="Linton L."/>
            <person name="McEwan P."/>
            <person name="McKernan K."/>
            <person name="Talamas J."/>
            <person name="Tirrell A."/>
            <person name="Ye W."/>
            <person name="Zimmer A."/>
            <person name="Barber R.D."/>
            <person name="Cann I."/>
            <person name="Graham D.E."/>
            <person name="Grahame D.A."/>
            <person name="Guss A."/>
            <person name="Hedderich R."/>
            <person name="Ingram-Smith C."/>
            <person name="Kuettner C.H."/>
            <person name="Krzycki J.A."/>
            <person name="Leigh J.A."/>
            <person name="Li W."/>
            <person name="Liu J."/>
            <person name="Mukhopadhyay B."/>
            <person name="Reeve J.N."/>
            <person name="Smith K."/>
            <person name="Springer T.A."/>
            <person name="Umayam L.A."/>
            <person name="White O."/>
            <person name="White R.H."/>
            <person name="de Macario E.C."/>
            <person name="Ferry J.G."/>
            <person name="Jarrell K.F."/>
            <person name="Jing H."/>
            <person name="Macario A.J.L."/>
            <person name="Paulsen I."/>
            <person name="Pritchett M."/>
            <person name="Sowers K.R."/>
            <person name="Swanson R.V."/>
            <person name="Zinder S.H."/>
            <person name="Lander E."/>
            <person name="Metcalf W.W."/>
            <person name="Birren B."/>
        </authorList>
    </citation>
    <scope>NUCLEOTIDE SEQUENCE [LARGE SCALE GENOMIC DNA]</scope>
    <source>
        <strain evidence="3">ATCC 35395 / DSM 2834 / JCM 12185 / C2A</strain>
    </source>
</reference>
<dbReference type="HOGENOM" id="CLU_149108_0_0_2"/>
<dbReference type="GeneID" id="1476013"/>
<dbReference type="Proteomes" id="UP000002487">
    <property type="component" value="Chromosome"/>
</dbReference>
<dbReference type="KEGG" id="mac:MA_4119"/>
<name>Q8TIM7_METAC</name>
<evidence type="ECO:0000313" key="2">
    <source>
        <dbReference type="EMBL" id="AAM07467.1"/>
    </source>
</evidence>
<dbReference type="InterPro" id="IPR002849">
    <property type="entry name" value="DUF131"/>
</dbReference>
<sequence>MEDETLIGNLLVLTGIFIILFGFLMLIIGTAIGMRENSEPGNGYSNRRDRFGMEADSGSSFGFEGSDKKAHHAEKAESRIKGGGVIMLGPIPIIFGSDGDSAKTAIFLAIILMILSLLIFRGMIF</sequence>
<protein>
    <recommendedName>
        <fullName evidence="4">TIGR00304 family protein</fullName>
    </recommendedName>
</protein>
<dbReference type="AlphaFoldDB" id="Q8TIM7"/>
<accession>Q8TIM7</accession>
<keyword evidence="1" id="KW-0812">Transmembrane</keyword>
<organism evidence="2 3">
    <name type="scientific">Methanosarcina acetivorans (strain ATCC 35395 / DSM 2834 / JCM 12185 / C2A)</name>
    <dbReference type="NCBI Taxonomy" id="188937"/>
    <lineage>
        <taxon>Archaea</taxon>
        <taxon>Methanobacteriati</taxon>
        <taxon>Methanobacteriota</taxon>
        <taxon>Stenosarchaea group</taxon>
        <taxon>Methanomicrobia</taxon>
        <taxon>Methanosarcinales</taxon>
        <taxon>Methanosarcinaceae</taxon>
        <taxon>Methanosarcina</taxon>
    </lineage>
</organism>
<dbReference type="Pfam" id="PF01998">
    <property type="entry name" value="DUF131"/>
    <property type="match status" value="1"/>
</dbReference>
<keyword evidence="1" id="KW-1133">Transmembrane helix</keyword>
<evidence type="ECO:0008006" key="4">
    <source>
        <dbReference type="Google" id="ProtNLM"/>
    </source>
</evidence>
<dbReference type="InParanoid" id="Q8TIM7"/>
<proteinExistence type="predicted"/>
<feature type="transmembrane region" description="Helical" evidence="1">
    <location>
        <begin position="105"/>
        <end position="124"/>
    </location>
</feature>
<feature type="transmembrane region" description="Helical" evidence="1">
    <location>
        <begin position="6"/>
        <end position="28"/>
    </location>
</feature>
<dbReference type="RefSeq" id="WP_011024010.1">
    <property type="nucleotide sequence ID" value="NC_003552.1"/>
</dbReference>
<keyword evidence="1" id="KW-0472">Membrane</keyword>
<keyword evidence="3" id="KW-1185">Reference proteome</keyword>
<evidence type="ECO:0000256" key="1">
    <source>
        <dbReference type="SAM" id="Phobius"/>
    </source>
</evidence>